<dbReference type="Proteomes" id="UP000295781">
    <property type="component" value="Chromosome"/>
</dbReference>
<evidence type="ECO:0000313" key="4">
    <source>
        <dbReference type="Proteomes" id="UP000295781"/>
    </source>
</evidence>
<feature type="chain" id="PRO_5020395961" description="Protein glutaminase domain-containing protein" evidence="1">
    <location>
        <begin position="26"/>
        <end position="368"/>
    </location>
</feature>
<dbReference type="Gene3D" id="3.10.620.30">
    <property type="match status" value="1"/>
</dbReference>
<keyword evidence="1" id="KW-0732">Signal</keyword>
<reference evidence="3 4" key="1">
    <citation type="submission" date="2015-09" db="EMBL/GenBank/DDBJ databases">
        <title>Sorangium comparison.</title>
        <authorList>
            <person name="Zaburannyi N."/>
            <person name="Bunk B."/>
            <person name="Overmann J."/>
            <person name="Mueller R."/>
        </authorList>
    </citation>
    <scope>NUCLEOTIDE SEQUENCE [LARGE SCALE GENOMIC DNA]</scope>
    <source>
        <strain evidence="3 4">So ceGT47</strain>
    </source>
</reference>
<name>A0A4P2QDK2_SORCE</name>
<organism evidence="3 4">
    <name type="scientific">Sorangium cellulosum</name>
    <name type="common">Polyangium cellulosum</name>
    <dbReference type="NCBI Taxonomy" id="56"/>
    <lineage>
        <taxon>Bacteria</taxon>
        <taxon>Pseudomonadati</taxon>
        <taxon>Myxococcota</taxon>
        <taxon>Polyangia</taxon>
        <taxon>Polyangiales</taxon>
        <taxon>Polyangiaceae</taxon>
        <taxon>Sorangium</taxon>
    </lineage>
</organism>
<feature type="domain" description="Protein glutaminase" evidence="2">
    <location>
        <begin position="90"/>
        <end position="201"/>
    </location>
</feature>
<dbReference type="Pfam" id="PF18626">
    <property type="entry name" value="Gln_deamidase_2"/>
    <property type="match status" value="1"/>
</dbReference>
<proteinExistence type="predicted"/>
<sequence>MRPSYLALTKWFCAAAMALAPSACGGDGGPGAAPELDLERSEATAPLLGGDGSGSCPLLDGPHSYNDLKGSLEDLPVDCVPSWTAAQLSDGFEAIRDTRFAELTLPAQPDFPRRIPWLDPENGCEERAPAATYFLHQWGYPTPWYARVKGDLTLETENEPYGSVSWSHHVAPVVRVDGQLMILDPAIEPGGPLPIAAWLSRFVAGEVDMAVCRDHALGDGCFEAAPVAPSLPSMASDYEGIRLRLVSEWRLQELLGRDPYRSLGDCPPWVTTCPPEPAPDPNLPPTVRRFASDRTDMPVWFPIYVIGDNFVPGLTTVRIAGNGVDELAPLSKIEKRVILIEELYPPGVYQVTVSNGAHASPPVSLTIE</sequence>
<protein>
    <recommendedName>
        <fullName evidence="2">Protein glutaminase domain-containing protein</fullName>
    </recommendedName>
</protein>
<dbReference type="EMBL" id="CP012670">
    <property type="protein sequence ID" value="AUX27835.1"/>
    <property type="molecule type" value="Genomic_DNA"/>
</dbReference>
<evidence type="ECO:0000313" key="3">
    <source>
        <dbReference type="EMBL" id="AUX27835.1"/>
    </source>
</evidence>
<evidence type="ECO:0000259" key="2">
    <source>
        <dbReference type="Pfam" id="PF18626"/>
    </source>
</evidence>
<gene>
    <name evidence="3" type="ORF">SOCEGT47_084330</name>
</gene>
<feature type="signal peptide" evidence="1">
    <location>
        <begin position="1"/>
        <end position="25"/>
    </location>
</feature>
<evidence type="ECO:0000256" key="1">
    <source>
        <dbReference type="SAM" id="SignalP"/>
    </source>
</evidence>
<dbReference type="AlphaFoldDB" id="A0A4P2QDK2"/>
<dbReference type="InterPro" id="IPR041325">
    <property type="entry name" value="Gln_deamidase_2"/>
</dbReference>
<accession>A0A4P2QDK2</accession>